<name>A0A7C4LL99_9PLAN</name>
<reference evidence="2" key="1">
    <citation type="journal article" date="2020" name="mSystems">
        <title>Genome- and Community-Level Interaction Insights into Carbon Utilization and Element Cycling Functions of Hydrothermarchaeota in Hydrothermal Sediment.</title>
        <authorList>
            <person name="Zhou Z."/>
            <person name="Liu Y."/>
            <person name="Xu W."/>
            <person name="Pan J."/>
            <person name="Luo Z.H."/>
            <person name="Li M."/>
        </authorList>
    </citation>
    <scope>NUCLEOTIDE SEQUENCE [LARGE SCALE GENOMIC DNA]</scope>
    <source>
        <strain evidence="2">SpSt-508</strain>
    </source>
</reference>
<evidence type="ECO:0000259" key="1">
    <source>
        <dbReference type="Pfam" id="PF00149"/>
    </source>
</evidence>
<dbReference type="InterPro" id="IPR029052">
    <property type="entry name" value="Metallo-depent_PP-like"/>
</dbReference>
<dbReference type="InterPro" id="IPR004843">
    <property type="entry name" value="Calcineurin-like_PHP"/>
</dbReference>
<dbReference type="Gene3D" id="3.60.21.10">
    <property type="match status" value="1"/>
</dbReference>
<dbReference type="SUPFAM" id="SSF56300">
    <property type="entry name" value="Metallo-dependent phosphatases"/>
    <property type="match status" value="1"/>
</dbReference>
<accession>A0A7C4LL99</accession>
<dbReference type="EMBL" id="DSVQ01000012">
    <property type="protein sequence ID" value="HGT39653.1"/>
    <property type="molecule type" value="Genomic_DNA"/>
</dbReference>
<protein>
    <submittedName>
        <fullName evidence="2">Metallophosphoesterase</fullName>
    </submittedName>
</protein>
<dbReference type="Pfam" id="PF00149">
    <property type="entry name" value="Metallophos"/>
    <property type="match status" value="1"/>
</dbReference>
<feature type="domain" description="Calcineurin-like phosphoesterase" evidence="1">
    <location>
        <begin position="3"/>
        <end position="148"/>
    </location>
</feature>
<gene>
    <name evidence="2" type="ORF">ENS64_10380</name>
</gene>
<dbReference type="GO" id="GO:0016787">
    <property type="term" value="F:hydrolase activity"/>
    <property type="evidence" value="ECO:0007669"/>
    <property type="project" value="InterPro"/>
</dbReference>
<proteinExistence type="predicted"/>
<comment type="caution">
    <text evidence="2">The sequence shown here is derived from an EMBL/GenBank/DDBJ whole genome shotgun (WGS) entry which is preliminary data.</text>
</comment>
<organism evidence="2">
    <name type="scientific">Schlesneria paludicola</name>
    <dbReference type="NCBI Taxonomy" id="360056"/>
    <lineage>
        <taxon>Bacteria</taxon>
        <taxon>Pseudomonadati</taxon>
        <taxon>Planctomycetota</taxon>
        <taxon>Planctomycetia</taxon>
        <taxon>Planctomycetales</taxon>
        <taxon>Planctomycetaceae</taxon>
        <taxon>Schlesneria</taxon>
    </lineage>
</organism>
<evidence type="ECO:0000313" key="2">
    <source>
        <dbReference type="EMBL" id="HGT39653.1"/>
    </source>
</evidence>
<sequence>MARVLVIGDTHAPGMRSGYVDFLKRVADDYAVTRVVHIGDLVDWASISYHEKSPGLRNATLEYAKARKQVTALARAFPKADWLIGNHDALTERQAVTAGLPPELLRDYADMWNVGWVIHPRFTKLLIDGVIYAHGDSGRGGQDAAFQQAKDNFRSTVIGHFHNQAGVRWCPPRAVGGSARLRRARRLRCETTGSRAVPWFEYGRRFAHKPILGCGVILGGRRAYFEPWLHHSR</sequence>
<dbReference type="AlphaFoldDB" id="A0A7C4LL99"/>